<protein>
    <submittedName>
        <fullName evidence="2">Uncharacterized protein</fullName>
    </submittedName>
</protein>
<proteinExistence type="predicted"/>
<reference evidence="2 3" key="1">
    <citation type="submission" date="2019-03" db="EMBL/GenBank/DDBJ databases">
        <title>Genomic analyses of the natural microbiome of Caenorhabditis elegans.</title>
        <authorList>
            <person name="Samuel B."/>
        </authorList>
    </citation>
    <scope>NUCLEOTIDE SEQUENCE [LARGE SCALE GENOMIC DNA]</scope>
    <source>
        <strain evidence="2 3">BIGb0156</strain>
    </source>
</reference>
<feature type="coiled-coil region" evidence="1">
    <location>
        <begin position="38"/>
        <end position="72"/>
    </location>
</feature>
<comment type="caution">
    <text evidence="2">The sequence shown here is derived from an EMBL/GenBank/DDBJ whole genome shotgun (WGS) entry which is preliminary data.</text>
</comment>
<gene>
    <name evidence="2" type="ORF">EC847_12810</name>
</gene>
<dbReference type="Proteomes" id="UP000295530">
    <property type="component" value="Unassembled WGS sequence"/>
</dbReference>
<name>A0A4R6DTY8_SCAGO</name>
<sequence>MALTIRTQPEHEKMISEVGELMGEKTASQTLLRAVMEHKGLCNDNARLRQELARAQQRLREHEYKVECYKQAREALFGS</sequence>
<organism evidence="2 3">
    <name type="scientific">Scandinavium goeteborgense</name>
    <dbReference type="NCBI Taxonomy" id="1851514"/>
    <lineage>
        <taxon>Bacteria</taxon>
        <taxon>Pseudomonadati</taxon>
        <taxon>Pseudomonadota</taxon>
        <taxon>Gammaproteobacteria</taxon>
        <taxon>Enterobacterales</taxon>
        <taxon>Enterobacteriaceae</taxon>
        <taxon>Scandinavium</taxon>
    </lineage>
</organism>
<dbReference type="EMBL" id="SNVX01000028">
    <property type="protein sequence ID" value="TDN48059.1"/>
    <property type="molecule type" value="Genomic_DNA"/>
</dbReference>
<evidence type="ECO:0000313" key="3">
    <source>
        <dbReference type="Proteomes" id="UP000295530"/>
    </source>
</evidence>
<accession>A0A4R6DTY8</accession>
<keyword evidence="3" id="KW-1185">Reference proteome</keyword>
<dbReference type="AlphaFoldDB" id="A0A4R6DTY8"/>
<evidence type="ECO:0000313" key="2">
    <source>
        <dbReference type="EMBL" id="TDN48059.1"/>
    </source>
</evidence>
<evidence type="ECO:0000256" key="1">
    <source>
        <dbReference type="SAM" id="Coils"/>
    </source>
</evidence>
<keyword evidence="1" id="KW-0175">Coiled coil</keyword>